<comment type="caution">
    <text evidence="1">The sequence shown here is derived from an EMBL/GenBank/DDBJ whole genome shotgun (WGS) entry which is preliminary data.</text>
</comment>
<dbReference type="InterPro" id="IPR046558">
    <property type="entry name" value="DUF6712"/>
</dbReference>
<accession>A0A9D2KB41</accession>
<protein>
    <submittedName>
        <fullName evidence="1">Uncharacterized protein</fullName>
    </submittedName>
</protein>
<organism evidence="1 2">
    <name type="scientific">Candidatus Coprenecus stercoravium</name>
    <dbReference type="NCBI Taxonomy" id="2840735"/>
    <lineage>
        <taxon>Bacteria</taxon>
        <taxon>Pseudomonadati</taxon>
        <taxon>Bacteroidota</taxon>
        <taxon>Bacteroidia</taxon>
        <taxon>Bacteroidales</taxon>
        <taxon>Rikenellaceae</taxon>
        <taxon>Rikenellaceae incertae sedis</taxon>
        <taxon>Candidatus Coprenecus</taxon>
    </lineage>
</organism>
<sequence length="281" mass="33002">MEIVFTDTDELRRYVQGVDGTMSLETLRPEFTLARKAVVDTVGEKVYLALAEENDAPVYEAIRMAVANYTMFKHLIFWATSRGNTDQQIYKYQYEEIKDEYISQFWAAMDTLLLWLDENPDTGEYKSSPLYQERQTLPVHDALEFDHYYGIDRSPYFYSKVLFLIRKIVKENILPRTGDLSRIEDASLTDRIKRCLCYHVMAEAVMKFDLTELPRSTRWDLTHEFSKTGSQMQVREKLYSNLMSEVNGWYTDIEEAVRLLRGSSDRVANSNEERNKFYATI</sequence>
<name>A0A9D2KB41_9BACT</name>
<gene>
    <name evidence="1" type="ORF">IAC04_05515</name>
</gene>
<reference evidence="1" key="1">
    <citation type="journal article" date="2021" name="PeerJ">
        <title>Extensive microbial diversity within the chicken gut microbiome revealed by metagenomics and culture.</title>
        <authorList>
            <person name="Gilroy R."/>
            <person name="Ravi A."/>
            <person name="Getino M."/>
            <person name="Pursley I."/>
            <person name="Horton D.L."/>
            <person name="Alikhan N.F."/>
            <person name="Baker D."/>
            <person name="Gharbi K."/>
            <person name="Hall N."/>
            <person name="Watson M."/>
            <person name="Adriaenssens E.M."/>
            <person name="Foster-Nyarko E."/>
            <person name="Jarju S."/>
            <person name="Secka A."/>
            <person name="Antonio M."/>
            <person name="Oren A."/>
            <person name="Chaudhuri R.R."/>
            <person name="La Ragione R."/>
            <person name="Hildebrand F."/>
            <person name="Pallen M.J."/>
        </authorList>
    </citation>
    <scope>NUCLEOTIDE SEQUENCE</scope>
    <source>
        <strain evidence="1">Gambia16-554</strain>
    </source>
</reference>
<reference evidence="1" key="2">
    <citation type="submission" date="2021-04" db="EMBL/GenBank/DDBJ databases">
        <authorList>
            <person name="Gilroy R."/>
        </authorList>
    </citation>
    <scope>NUCLEOTIDE SEQUENCE</scope>
    <source>
        <strain evidence="1">Gambia16-554</strain>
    </source>
</reference>
<proteinExistence type="predicted"/>
<dbReference type="AlphaFoldDB" id="A0A9D2KB41"/>
<dbReference type="EMBL" id="DXAW01000096">
    <property type="protein sequence ID" value="HIZ85927.1"/>
    <property type="molecule type" value="Genomic_DNA"/>
</dbReference>
<dbReference type="Pfam" id="PF20459">
    <property type="entry name" value="DUF6712"/>
    <property type="match status" value="2"/>
</dbReference>
<dbReference type="Proteomes" id="UP000824115">
    <property type="component" value="Unassembled WGS sequence"/>
</dbReference>
<evidence type="ECO:0000313" key="2">
    <source>
        <dbReference type="Proteomes" id="UP000824115"/>
    </source>
</evidence>
<evidence type="ECO:0000313" key="1">
    <source>
        <dbReference type="EMBL" id="HIZ85927.1"/>
    </source>
</evidence>